<name>A0AAD2D422_EUPCR</name>
<comment type="caution">
    <text evidence="1">The sequence shown here is derived from an EMBL/GenBank/DDBJ whole genome shotgun (WGS) entry which is preliminary data.</text>
</comment>
<dbReference type="Proteomes" id="UP001295684">
    <property type="component" value="Unassembled WGS sequence"/>
</dbReference>
<dbReference type="EMBL" id="CAMPGE010021014">
    <property type="protein sequence ID" value="CAI2379191.1"/>
    <property type="molecule type" value="Genomic_DNA"/>
</dbReference>
<protein>
    <submittedName>
        <fullName evidence="1">Uncharacterized protein</fullName>
    </submittedName>
</protein>
<sequence length="131" mass="14040">MSSCLQVGASSSPLNINQIGILSNEKGLLAIYKNGSATSFLELDLETFSLRTSFSIGCGNPLNTGPCTTMSDAKISSGEDSKTYYAIYTEDGSRVALVKIIISRDDPDQIQAISHDYLSSISTAHQILLLE</sequence>
<evidence type="ECO:0000313" key="1">
    <source>
        <dbReference type="EMBL" id="CAI2379191.1"/>
    </source>
</evidence>
<gene>
    <name evidence="1" type="ORF">ECRASSUSDP1_LOCUS20600</name>
</gene>
<keyword evidence="2" id="KW-1185">Reference proteome</keyword>
<proteinExistence type="predicted"/>
<reference evidence="1" key="1">
    <citation type="submission" date="2023-07" db="EMBL/GenBank/DDBJ databases">
        <authorList>
            <consortium name="AG Swart"/>
            <person name="Singh M."/>
            <person name="Singh A."/>
            <person name="Seah K."/>
            <person name="Emmerich C."/>
        </authorList>
    </citation>
    <scope>NUCLEOTIDE SEQUENCE</scope>
    <source>
        <strain evidence="1">DP1</strain>
    </source>
</reference>
<organism evidence="1 2">
    <name type="scientific">Euplotes crassus</name>
    <dbReference type="NCBI Taxonomy" id="5936"/>
    <lineage>
        <taxon>Eukaryota</taxon>
        <taxon>Sar</taxon>
        <taxon>Alveolata</taxon>
        <taxon>Ciliophora</taxon>
        <taxon>Intramacronucleata</taxon>
        <taxon>Spirotrichea</taxon>
        <taxon>Hypotrichia</taxon>
        <taxon>Euplotida</taxon>
        <taxon>Euplotidae</taxon>
        <taxon>Moneuplotes</taxon>
    </lineage>
</organism>
<evidence type="ECO:0000313" key="2">
    <source>
        <dbReference type="Proteomes" id="UP001295684"/>
    </source>
</evidence>
<dbReference type="AlphaFoldDB" id="A0AAD2D422"/>
<accession>A0AAD2D422</accession>